<comment type="caution">
    <text evidence="2">The sequence shown here is derived from an EMBL/GenBank/DDBJ whole genome shotgun (WGS) entry which is preliminary data.</text>
</comment>
<organism evidence="2 3">
    <name type="scientific">Trapa natans</name>
    <name type="common">Water chestnut</name>
    <dbReference type="NCBI Taxonomy" id="22666"/>
    <lineage>
        <taxon>Eukaryota</taxon>
        <taxon>Viridiplantae</taxon>
        <taxon>Streptophyta</taxon>
        <taxon>Embryophyta</taxon>
        <taxon>Tracheophyta</taxon>
        <taxon>Spermatophyta</taxon>
        <taxon>Magnoliopsida</taxon>
        <taxon>eudicotyledons</taxon>
        <taxon>Gunneridae</taxon>
        <taxon>Pentapetalae</taxon>
        <taxon>rosids</taxon>
        <taxon>malvids</taxon>
        <taxon>Myrtales</taxon>
        <taxon>Lythraceae</taxon>
        <taxon>Trapa</taxon>
    </lineage>
</organism>
<keyword evidence="3" id="KW-1185">Reference proteome</keyword>
<keyword evidence="1" id="KW-0732">Signal</keyword>
<sequence length="69" mass="8113">MTQFAILWNLPTVSANGVFHRFFFLLLHYQVAKHGNFVIACQPIWIELRDSSVVRLKIGTWDFFSSKLR</sequence>
<reference evidence="2 3" key="1">
    <citation type="journal article" date="2023" name="Hortic Res">
        <title>Pangenome of water caltrop reveals structural variations and asymmetric subgenome divergence after allopolyploidization.</title>
        <authorList>
            <person name="Zhang X."/>
            <person name="Chen Y."/>
            <person name="Wang L."/>
            <person name="Yuan Y."/>
            <person name="Fang M."/>
            <person name="Shi L."/>
            <person name="Lu R."/>
            <person name="Comes H.P."/>
            <person name="Ma Y."/>
            <person name="Chen Y."/>
            <person name="Huang G."/>
            <person name="Zhou Y."/>
            <person name="Zheng Z."/>
            <person name="Qiu Y."/>
        </authorList>
    </citation>
    <scope>NUCLEOTIDE SEQUENCE [LARGE SCALE GENOMIC DNA]</scope>
    <source>
        <strain evidence="2">F231</strain>
    </source>
</reference>
<dbReference type="EMBL" id="JAXQNO010000003">
    <property type="protein sequence ID" value="KAK4800835.1"/>
    <property type="molecule type" value="Genomic_DNA"/>
</dbReference>
<protein>
    <submittedName>
        <fullName evidence="2">Uncharacterized protein</fullName>
    </submittedName>
</protein>
<dbReference type="AlphaFoldDB" id="A0AAN7M7R0"/>
<accession>A0AAN7M7R0</accession>
<dbReference type="Proteomes" id="UP001346149">
    <property type="component" value="Unassembled WGS sequence"/>
</dbReference>
<feature type="signal peptide" evidence="1">
    <location>
        <begin position="1"/>
        <end position="15"/>
    </location>
</feature>
<proteinExistence type="predicted"/>
<evidence type="ECO:0000256" key="1">
    <source>
        <dbReference type="SAM" id="SignalP"/>
    </source>
</evidence>
<gene>
    <name evidence="2" type="ORF">SAY86_021322</name>
</gene>
<feature type="chain" id="PRO_5042821677" evidence="1">
    <location>
        <begin position="16"/>
        <end position="69"/>
    </location>
</feature>
<evidence type="ECO:0000313" key="2">
    <source>
        <dbReference type="EMBL" id="KAK4800835.1"/>
    </source>
</evidence>
<name>A0AAN7M7R0_TRANT</name>
<evidence type="ECO:0000313" key="3">
    <source>
        <dbReference type="Proteomes" id="UP001346149"/>
    </source>
</evidence>